<evidence type="ECO:0000256" key="3">
    <source>
        <dbReference type="ARBA" id="ARBA00023163"/>
    </source>
</evidence>
<keyword evidence="7" id="KW-1185">Reference proteome</keyword>
<dbReference type="InterPro" id="IPR050109">
    <property type="entry name" value="HTH-type_TetR-like_transc_reg"/>
</dbReference>
<evidence type="ECO:0000256" key="4">
    <source>
        <dbReference type="PROSITE-ProRule" id="PRU00335"/>
    </source>
</evidence>
<dbReference type="PANTHER" id="PTHR30055">
    <property type="entry name" value="HTH-TYPE TRANSCRIPTIONAL REGULATOR RUTR"/>
    <property type="match status" value="1"/>
</dbReference>
<organism evidence="6 7">
    <name type="scientific">Hoyosella rhizosphaerae</name>
    <dbReference type="NCBI Taxonomy" id="1755582"/>
    <lineage>
        <taxon>Bacteria</taxon>
        <taxon>Bacillati</taxon>
        <taxon>Actinomycetota</taxon>
        <taxon>Actinomycetes</taxon>
        <taxon>Mycobacteriales</taxon>
        <taxon>Hoyosellaceae</taxon>
        <taxon>Hoyosella</taxon>
    </lineage>
</organism>
<feature type="domain" description="HTH tetR-type" evidence="5">
    <location>
        <begin position="11"/>
        <end position="71"/>
    </location>
</feature>
<evidence type="ECO:0000313" key="7">
    <source>
        <dbReference type="Proteomes" id="UP000641514"/>
    </source>
</evidence>
<sequence length="225" mass="24061">MEGMAEIGDSSHMRQKLLDSAARLLAEEGPAALTTRRVAAEAGTSTMAVYTHFGSLPALVEAVVEEAFARLAEAMDRVGRTNDPVADIAGFTRAYLANARSNGNLYAIMFGTASLGSYRRRDPDDLRIGRAETFSLVVEAVQRALDEGRFRPASAVRVATQWWSAIHGYTMLELGGYISRTGGVTKVLSPLLENLFVGLGDDSIAALKSIATLEVDALEQPPGEG</sequence>
<dbReference type="Pfam" id="PF00440">
    <property type="entry name" value="TetR_N"/>
    <property type="match status" value="1"/>
</dbReference>
<reference evidence="6" key="1">
    <citation type="journal article" date="2014" name="Int. J. Syst. Evol. Microbiol.">
        <title>Complete genome sequence of Corynebacterium casei LMG S-19264T (=DSM 44701T), isolated from a smear-ripened cheese.</title>
        <authorList>
            <consortium name="US DOE Joint Genome Institute (JGI-PGF)"/>
            <person name="Walter F."/>
            <person name="Albersmeier A."/>
            <person name="Kalinowski J."/>
            <person name="Ruckert C."/>
        </authorList>
    </citation>
    <scope>NUCLEOTIDE SEQUENCE</scope>
    <source>
        <strain evidence="6">CGMCC 1.15478</strain>
    </source>
</reference>
<evidence type="ECO:0000259" key="5">
    <source>
        <dbReference type="PROSITE" id="PS50977"/>
    </source>
</evidence>
<keyword evidence="3" id="KW-0804">Transcription</keyword>
<dbReference type="AlphaFoldDB" id="A0A916U3W7"/>
<dbReference type="PRINTS" id="PR00455">
    <property type="entry name" value="HTHTETR"/>
</dbReference>
<keyword evidence="2 4" id="KW-0238">DNA-binding</keyword>
<evidence type="ECO:0000313" key="6">
    <source>
        <dbReference type="EMBL" id="GGC56376.1"/>
    </source>
</evidence>
<feature type="DNA-binding region" description="H-T-H motif" evidence="4">
    <location>
        <begin position="34"/>
        <end position="53"/>
    </location>
</feature>
<gene>
    <name evidence="6" type="ORF">GCM10011410_06070</name>
</gene>
<dbReference type="SUPFAM" id="SSF46689">
    <property type="entry name" value="Homeodomain-like"/>
    <property type="match status" value="1"/>
</dbReference>
<comment type="caution">
    <text evidence="6">The sequence shown here is derived from an EMBL/GenBank/DDBJ whole genome shotgun (WGS) entry which is preliminary data.</text>
</comment>
<proteinExistence type="predicted"/>
<dbReference type="Proteomes" id="UP000641514">
    <property type="component" value="Unassembled WGS sequence"/>
</dbReference>
<dbReference type="Pfam" id="PF13305">
    <property type="entry name" value="TetR_C_33"/>
    <property type="match status" value="1"/>
</dbReference>
<dbReference type="SUPFAM" id="SSF48498">
    <property type="entry name" value="Tetracyclin repressor-like, C-terminal domain"/>
    <property type="match status" value="1"/>
</dbReference>
<dbReference type="PANTHER" id="PTHR30055:SF209">
    <property type="entry name" value="POSSIBLE TRANSCRIPTIONAL REGULATORY PROTEIN (PROBABLY TETR-FAMILY)"/>
    <property type="match status" value="1"/>
</dbReference>
<dbReference type="InterPro" id="IPR001647">
    <property type="entry name" value="HTH_TetR"/>
</dbReference>
<reference evidence="6" key="2">
    <citation type="submission" date="2020-09" db="EMBL/GenBank/DDBJ databases">
        <authorList>
            <person name="Sun Q."/>
            <person name="Zhou Y."/>
        </authorList>
    </citation>
    <scope>NUCLEOTIDE SEQUENCE</scope>
    <source>
        <strain evidence="6">CGMCC 1.15478</strain>
    </source>
</reference>
<dbReference type="InterPro" id="IPR025996">
    <property type="entry name" value="MT1864/Rv1816-like_C"/>
</dbReference>
<dbReference type="InterPro" id="IPR009057">
    <property type="entry name" value="Homeodomain-like_sf"/>
</dbReference>
<keyword evidence="1" id="KW-0805">Transcription regulation</keyword>
<accession>A0A916U3W7</accession>
<evidence type="ECO:0000256" key="1">
    <source>
        <dbReference type="ARBA" id="ARBA00023015"/>
    </source>
</evidence>
<dbReference type="PROSITE" id="PS50977">
    <property type="entry name" value="HTH_TETR_2"/>
    <property type="match status" value="1"/>
</dbReference>
<name>A0A916U3W7_9ACTN</name>
<evidence type="ECO:0000256" key="2">
    <source>
        <dbReference type="ARBA" id="ARBA00023125"/>
    </source>
</evidence>
<dbReference type="GO" id="GO:0003700">
    <property type="term" value="F:DNA-binding transcription factor activity"/>
    <property type="evidence" value="ECO:0007669"/>
    <property type="project" value="TreeGrafter"/>
</dbReference>
<protein>
    <submittedName>
        <fullName evidence="6">TetR family transcriptional regulator</fullName>
    </submittedName>
</protein>
<dbReference type="InterPro" id="IPR036271">
    <property type="entry name" value="Tet_transcr_reg_TetR-rel_C_sf"/>
</dbReference>
<dbReference type="Gene3D" id="1.10.357.10">
    <property type="entry name" value="Tetracycline Repressor, domain 2"/>
    <property type="match status" value="1"/>
</dbReference>
<dbReference type="EMBL" id="BMJH01000001">
    <property type="protein sequence ID" value="GGC56376.1"/>
    <property type="molecule type" value="Genomic_DNA"/>
</dbReference>
<dbReference type="GO" id="GO:0000976">
    <property type="term" value="F:transcription cis-regulatory region binding"/>
    <property type="evidence" value="ECO:0007669"/>
    <property type="project" value="TreeGrafter"/>
</dbReference>